<proteinExistence type="predicted"/>
<organism evidence="1 2">
    <name type="scientific">Vanilla planifolia</name>
    <name type="common">Vanilla</name>
    <dbReference type="NCBI Taxonomy" id="51239"/>
    <lineage>
        <taxon>Eukaryota</taxon>
        <taxon>Viridiplantae</taxon>
        <taxon>Streptophyta</taxon>
        <taxon>Embryophyta</taxon>
        <taxon>Tracheophyta</taxon>
        <taxon>Spermatophyta</taxon>
        <taxon>Magnoliopsida</taxon>
        <taxon>Liliopsida</taxon>
        <taxon>Asparagales</taxon>
        <taxon>Orchidaceae</taxon>
        <taxon>Vanilloideae</taxon>
        <taxon>Vanilleae</taxon>
        <taxon>Vanilla</taxon>
    </lineage>
</organism>
<dbReference type="AlphaFoldDB" id="A0A835QQJ7"/>
<comment type="caution">
    <text evidence="1">The sequence shown here is derived from an EMBL/GenBank/DDBJ whole genome shotgun (WGS) entry which is preliminary data.</text>
</comment>
<sequence>MLKMVRFEHRFCGEVVDGHGLTSDEGNGGMDNSRGWFNKRFSVSLLWQQVWVEGLVSQVCKACGLLLGSKGHENEWWRGSNKSCKRRRLK</sequence>
<name>A0A835QQJ7_VANPL</name>
<accession>A0A835QQJ7</accession>
<gene>
    <name evidence="1" type="ORF">HPP92_014690</name>
</gene>
<evidence type="ECO:0000313" key="2">
    <source>
        <dbReference type="Proteomes" id="UP000636800"/>
    </source>
</evidence>
<dbReference type="EMBL" id="JADCNL010000007">
    <property type="protein sequence ID" value="KAG0472833.1"/>
    <property type="molecule type" value="Genomic_DNA"/>
</dbReference>
<dbReference type="Proteomes" id="UP000636800">
    <property type="component" value="Chromosome 7"/>
</dbReference>
<protein>
    <submittedName>
        <fullName evidence="1">Uncharacterized protein</fullName>
    </submittedName>
</protein>
<reference evidence="1 2" key="1">
    <citation type="journal article" date="2020" name="Nat. Food">
        <title>A phased Vanilla planifolia genome enables genetic improvement of flavour and production.</title>
        <authorList>
            <person name="Hasing T."/>
            <person name="Tang H."/>
            <person name="Brym M."/>
            <person name="Khazi F."/>
            <person name="Huang T."/>
            <person name="Chambers A.H."/>
        </authorList>
    </citation>
    <scope>NUCLEOTIDE SEQUENCE [LARGE SCALE GENOMIC DNA]</scope>
    <source>
        <tissue evidence="1">Leaf</tissue>
    </source>
</reference>
<evidence type="ECO:0000313" key="1">
    <source>
        <dbReference type="EMBL" id="KAG0472833.1"/>
    </source>
</evidence>
<dbReference type="OrthoDB" id="432719at2759"/>
<keyword evidence="2" id="KW-1185">Reference proteome</keyword>